<evidence type="ECO:0000313" key="15">
    <source>
        <dbReference type="EMBL" id="SPT52607.1"/>
    </source>
</evidence>
<sequence>MADGNDGLLQVEGGRPLRGEITVRGAKNLVPKAMVAALSGETPSVLRNVPLIRDVEVVSGLLRLHGVAIDYDQAQGILHLDPSKVESAHMADIDAHAGSSRIPILFCGPLLHRLGEAFIPDLGGCRIGDRPIDFHLDILRRFGATVEKLEGGIRMSAPNGLRGTAIDLPYPSVGATEQTLLTAVRADGLTELRGAAIEPEIMDLVDILQKMGAIISVDTDRTIHIEGVGCLEGYNHLALTDRIEAASWASAALVTRGDIFVRGAHQSDMTTFLNTYRKVGGAFDVTDHGIRFYHPGGDLKSIVVETNVHPGFMTDWQQPLVVALTQAKGLSIVHETVYENRFGFTQALRQMGATIQVYRECLGGTACRFGQRNFYHSAVISGPTPLKGADIVVPDLRGGFSHLIAALAAEGTSRVSGINLIDRGYEHFMDKLMGLDAAVTRLS</sequence>
<dbReference type="Pfam" id="PF00275">
    <property type="entry name" value="EPSP_synthase"/>
    <property type="match status" value="1"/>
</dbReference>
<dbReference type="PANTHER" id="PTHR43783">
    <property type="entry name" value="UDP-N-ACETYLGLUCOSAMINE 1-CARBOXYVINYLTRANSFERASE"/>
    <property type="match status" value="1"/>
</dbReference>
<evidence type="ECO:0000256" key="6">
    <source>
        <dbReference type="ARBA" id="ARBA00022960"/>
    </source>
</evidence>
<dbReference type="SUPFAM" id="SSF55205">
    <property type="entry name" value="EPT/RTPC-like"/>
    <property type="match status" value="1"/>
</dbReference>
<evidence type="ECO:0000256" key="5">
    <source>
        <dbReference type="ARBA" id="ARBA00022679"/>
    </source>
</evidence>
<evidence type="ECO:0000256" key="7">
    <source>
        <dbReference type="ARBA" id="ARBA00022984"/>
    </source>
</evidence>
<evidence type="ECO:0000256" key="12">
    <source>
        <dbReference type="ARBA" id="ARBA00047527"/>
    </source>
</evidence>
<dbReference type="InterPro" id="IPR001986">
    <property type="entry name" value="Enolpyruvate_Tfrase_dom"/>
</dbReference>
<gene>
    <name evidence="15" type="primary">murAA</name>
    <name evidence="13" type="synonym">murA</name>
    <name evidence="15" type="ORF">NCTC11535_00258</name>
</gene>
<evidence type="ECO:0000256" key="3">
    <source>
        <dbReference type="ARBA" id="ARBA00022490"/>
    </source>
</evidence>
<protein>
    <recommendedName>
        <fullName evidence="13">UDP-N-acetylglucosamine 1-carboxyvinyltransferase</fullName>
        <ecNumber evidence="13">2.5.1.7</ecNumber>
    </recommendedName>
    <alternativeName>
        <fullName evidence="13">Enoylpyruvate transferase</fullName>
    </alternativeName>
    <alternativeName>
        <fullName evidence="13">UDP-N-acetylglucosamine enolpyruvyl transferase</fullName>
        <shortName evidence="13">EPT</shortName>
    </alternativeName>
</protein>
<evidence type="ECO:0000256" key="9">
    <source>
        <dbReference type="ARBA" id="ARBA00023316"/>
    </source>
</evidence>
<reference evidence="15 16" key="1">
    <citation type="submission" date="2018-06" db="EMBL/GenBank/DDBJ databases">
        <authorList>
            <consortium name="Pathogen Informatics"/>
            <person name="Doyle S."/>
        </authorList>
    </citation>
    <scope>NUCLEOTIDE SEQUENCE [LARGE SCALE GENOMIC DNA]</scope>
    <source>
        <strain evidence="15 16">NCTC11535</strain>
    </source>
</reference>
<dbReference type="InterPro" id="IPR005750">
    <property type="entry name" value="UDP_GlcNAc_COvinyl_MurA"/>
</dbReference>
<comment type="subcellular location">
    <subcellularLocation>
        <location evidence="1 13">Cytoplasm</location>
    </subcellularLocation>
</comment>
<keyword evidence="6 13" id="KW-0133">Cell shape</keyword>
<proteinExistence type="inferred from homology"/>
<dbReference type="InterPro" id="IPR013792">
    <property type="entry name" value="RNA3'P_cycl/enolpyr_Trfase_a/b"/>
</dbReference>
<keyword evidence="3 13" id="KW-0963">Cytoplasm</keyword>
<dbReference type="NCBIfam" id="TIGR01072">
    <property type="entry name" value="murA"/>
    <property type="match status" value="1"/>
</dbReference>
<dbReference type="HAMAP" id="MF_00111">
    <property type="entry name" value="MurA"/>
    <property type="match status" value="1"/>
</dbReference>
<evidence type="ECO:0000256" key="13">
    <source>
        <dbReference type="HAMAP-Rule" id="MF_00111"/>
    </source>
</evidence>
<evidence type="ECO:0000256" key="2">
    <source>
        <dbReference type="ARBA" id="ARBA00004752"/>
    </source>
</evidence>
<feature type="domain" description="Enolpyruvate transferase" evidence="14">
    <location>
        <begin position="11"/>
        <end position="432"/>
    </location>
</feature>
<feature type="binding site" evidence="13">
    <location>
        <position position="315"/>
    </location>
    <ligand>
        <name>UDP-N-acetyl-alpha-D-glucosamine</name>
        <dbReference type="ChEBI" id="CHEBI:57705"/>
    </ligand>
</feature>
<evidence type="ECO:0000256" key="11">
    <source>
        <dbReference type="ARBA" id="ARBA00038367"/>
    </source>
</evidence>
<feature type="binding site" evidence="13">
    <location>
        <position position="101"/>
    </location>
    <ligand>
        <name>UDP-N-acetyl-alpha-D-glucosamine</name>
        <dbReference type="ChEBI" id="CHEBI:57705"/>
    </ligand>
</feature>
<dbReference type="Gene3D" id="3.65.10.10">
    <property type="entry name" value="Enolpyruvate transferase domain"/>
    <property type="match status" value="2"/>
</dbReference>
<evidence type="ECO:0000259" key="14">
    <source>
        <dbReference type="Pfam" id="PF00275"/>
    </source>
</evidence>
<keyword evidence="16" id="KW-1185">Reference proteome</keyword>
<dbReference type="EC" id="2.5.1.7" evidence="13"/>
<dbReference type="InterPro" id="IPR050068">
    <property type="entry name" value="MurA_subfamily"/>
</dbReference>
<organism evidence="15 16">
    <name type="scientific">Actinomyces bovis</name>
    <dbReference type="NCBI Taxonomy" id="1658"/>
    <lineage>
        <taxon>Bacteria</taxon>
        <taxon>Bacillati</taxon>
        <taxon>Actinomycetota</taxon>
        <taxon>Actinomycetes</taxon>
        <taxon>Actinomycetales</taxon>
        <taxon>Actinomycetaceae</taxon>
        <taxon>Actinomyces</taxon>
    </lineage>
</organism>
<evidence type="ECO:0000256" key="1">
    <source>
        <dbReference type="ARBA" id="ARBA00004496"/>
    </source>
</evidence>
<comment type="function">
    <text evidence="10 13">Cell wall formation. Adds enolpyruvyl to UDP-N-acetylglucosamine.</text>
</comment>
<keyword evidence="8 13" id="KW-0131">Cell cycle</keyword>
<dbReference type="Proteomes" id="UP000250006">
    <property type="component" value="Unassembled WGS sequence"/>
</dbReference>
<dbReference type="InterPro" id="IPR036968">
    <property type="entry name" value="Enolpyruvate_Tfrase_sf"/>
</dbReference>
<dbReference type="CDD" id="cd01555">
    <property type="entry name" value="UdpNAET"/>
    <property type="match status" value="1"/>
</dbReference>
<feature type="binding site" evidence="13">
    <location>
        <begin position="27"/>
        <end position="28"/>
    </location>
    <ligand>
        <name>phosphoenolpyruvate</name>
        <dbReference type="ChEBI" id="CHEBI:58702"/>
    </ligand>
</feature>
<dbReference type="EMBL" id="UAPQ01000001">
    <property type="protein sequence ID" value="SPT52607.1"/>
    <property type="molecule type" value="Genomic_DNA"/>
</dbReference>
<keyword evidence="5 13" id="KW-0808">Transferase</keyword>
<evidence type="ECO:0000256" key="4">
    <source>
        <dbReference type="ARBA" id="ARBA00022618"/>
    </source>
</evidence>
<dbReference type="PANTHER" id="PTHR43783:SF1">
    <property type="entry name" value="UDP-N-ACETYLGLUCOSAMINE 1-CARBOXYVINYLTRANSFERASE"/>
    <property type="match status" value="1"/>
</dbReference>
<keyword evidence="13" id="KW-0670">Pyruvate</keyword>
<dbReference type="NCBIfam" id="NF006873">
    <property type="entry name" value="PRK09369.1"/>
    <property type="match status" value="1"/>
</dbReference>
<accession>A0ABY1VLQ4</accession>
<name>A0ABY1VLQ4_9ACTO</name>
<keyword evidence="4 13" id="KW-0132">Cell division</keyword>
<feature type="active site" description="Proton donor" evidence="13">
    <location>
        <position position="125"/>
    </location>
</feature>
<evidence type="ECO:0000256" key="10">
    <source>
        <dbReference type="ARBA" id="ARBA00037534"/>
    </source>
</evidence>
<comment type="catalytic activity">
    <reaction evidence="12 13">
        <text>phosphoenolpyruvate + UDP-N-acetyl-alpha-D-glucosamine = UDP-N-acetyl-3-O-(1-carboxyvinyl)-alpha-D-glucosamine + phosphate</text>
        <dbReference type="Rhea" id="RHEA:18681"/>
        <dbReference type="ChEBI" id="CHEBI:43474"/>
        <dbReference type="ChEBI" id="CHEBI:57705"/>
        <dbReference type="ChEBI" id="CHEBI:58702"/>
        <dbReference type="ChEBI" id="CHEBI:68483"/>
        <dbReference type="EC" id="2.5.1.7"/>
    </reaction>
</comment>
<feature type="modified residue" description="2-(S-cysteinyl)pyruvic acid O-phosphothioketal" evidence="13">
    <location>
        <position position="125"/>
    </location>
</feature>
<comment type="similarity">
    <text evidence="11 13">Belongs to the EPSP synthase family. MurA subfamily.</text>
</comment>
<evidence type="ECO:0000256" key="8">
    <source>
        <dbReference type="ARBA" id="ARBA00023306"/>
    </source>
</evidence>
<dbReference type="GO" id="GO:0008760">
    <property type="term" value="F:UDP-N-acetylglucosamine 1-carboxyvinyltransferase activity"/>
    <property type="evidence" value="ECO:0007669"/>
    <property type="project" value="UniProtKB-EC"/>
</dbReference>
<feature type="binding site" evidence="13">
    <location>
        <position position="337"/>
    </location>
    <ligand>
        <name>UDP-N-acetyl-alpha-D-glucosamine</name>
        <dbReference type="ChEBI" id="CHEBI:57705"/>
    </ligand>
</feature>
<comment type="caution">
    <text evidence="15">The sequence shown here is derived from an EMBL/GenBank/DDBJ whole genome shotgun (WGS) entry which is preliminary data.</text>
</comment>
<evidence type="ECO:0000313" key="16">
    <source>
        <dbReference type="Proteomes" id="UP000250006"/>
    </source>
</evidence>
<keyword evidence="9 13" id="KW-0961">Cell wall biogenesis/degradation</keyword>
<keyword evidence="7 13" id="KW-0573">Peptidoglycan synthesis</keyword>
<comment type="pathway">
    <text evidence="2 13">Cell wall biogenesis; peptidoglycan biosynthesis.</text>
</comment>
<dbReference type="RefSeq" id="WP_111835588.1">
    <property type="nucleotide sequence ID" value="NZ_UAPQ01000001.1"/>
</dbReference>
<comment type="caution">
    <text evidence="13">Lacks conserved residue(s) required for the propagation of feature annotation.</text>
</comment>